<feature type="non-terminal residue" evidence="10">
    <location>
        <position position="773"/>
    </location>
</feature>
<dbReference type="InterPro" id="IPR021109">
    <property type="entry name" value="Peptidase_aspartic_dom_sf"/>
</dbReference>
<reference evidence="10 11" key="1">
    <citation type="submission" date="2015-04" db="EMBL/GenBank/DDBJ databases">
        <title>Lasius niger genome sequencing.</title>
        <authorList>
            <person name="Konorov E.A."/>
            <person name="Nikitin M.A."/>
            <person name="Kirill M.V."/>
            <person name="Chang P."/>
        </authorList>
    </citation>
    <scope>NUCLEOTIDE SEQUENCE [LARGE SCALE GENOMIC DNA]</scope>
    <source>
        <tissue evidence="10">Whole</tissue>
    </source>
</reference>
<evidence type="ECO:0000256" key="6">
    <source>
        <dbReference type="ARBA" id="ARBA00022801"/>
    </source>
</evidence>
<dbReference type="CDD" id="cd01647">
    <property type="entry name" value="RT_LTR"/>
    <property type="match status" value="1"/>
</dbReference>
<dbReference type="InterPro" id="IPR050951">
    <property type="entry name" value="Retrovirus_Pol_polyprotein"/>
</dbReference>
<keyword evidence="11" id="KW-1185">Reference proteome</keyword>
<dbReference type="PROSITE" id="PS50878">
    <property type="entry name" value="RT_POL"/>
    <property type="match status" value="1"/>
</dbReference>
<evidence type="ECO:0000256" key="7">
    <source>
        <dbReference type="ARBA" id="ARBA00022918"/>
    </source>
</evidence>
<dbReference type="STRING" id="67767.A0A0J7K1V9"/>
<keyword evidence="6" id="KW-0378">Hydrolase</keyword>
<evidence type="ECO:0000313" key="10">
    <source>
        <dbReference type="EMBL" id="KMQ84279.1"/>
    </source>
</evidence>
<evidence type="ECO:0000313" key="11">
    <source>
        <dbReference type="Proteomes" id="UP000036403"/>
    </source>
</evidence>
<organism evidence="10 11">
    <name type="scientific">Lasius niger</name>
    <name type="common">Black garden ant</name>
    <dbReference type="NCBI Taxonomy" id="67767"/>
    <lineage>
        <taxon>Eukaryota</taxon>
        <taxon>Metazoa</taxon>
        <taxon>Ecdysozoa</taxon>
        <taxon>Arthropoda</taxon>
        <taxon>Hexapoda</taxon>
        <taxon>Insecta</taxon>
        <taxon>Pterygota</taxon>
        <taxon>Neoptera</taxon>
        <taxon>Endopterygota</taxon>
        <taxon>Hymenoptera</taxon>
        <taxon>Apocrita</taxon>
        <taxon>Aculeata</taxon>
        <taxon>Formicoidea</taxon>
        <taxon>Formicidae</taxon>
        <taxon>Formicinae</taxon>
        <taxon>Lasius</taxon>
        <taxon>Lasius</taxon>
    </lineage>
</organism>
<protein>
    <recommendedName>
        <fullName evidence="1">RNA-directed DNA polymerase</fullName>
        <ecNumber evidence="1">2.7.7.49</ecNumber>
    </recommendedName>
</protein>
<dbReference type="AlphaFoldDB" id="A0A0J7K1V9"/>
<keyword evidence="5" id="KW-0255">Endonuclease</keyword>
<evidence type="ECO:0000256" key="4">
    <source>
        <dbReference type="ARBA" id="ARBA00022722"/>
    </source>
</evidence>
<dbReference type="PaxDb" id="67767-A0A0J7K1V9"/>
<keyword evidence="4" id="KW-0540">Nuclease</keyword>
<dbReference type="Gene3D" id="3.10.10.10">
    <property type="entry name" value="HIV Type 1 Reverse Transcriptase, subunit A, domain 1"/>
    <property type="match status" value="1"/>
</dbReference>
<dbReference type="InterPro" id="IPR041373">
    <property type="entry name" value="RT_RNaseH"/>
</dbReference>
<dbReference type="Pfam" id="PF00078">
    <property type="entry name" value="RVT_1"/>
    <property type="match status" value="1"/>
</dbReference>
<dbReference type="CDD" id="cd09274">
    <property type="entry name" value="RNase_HI_RT_Ty3"/>
    <property type="match status" value="1"/>
</dbReference>
<proteinExistence type="predicted"/>
<dbReference type="InterPro" id="IPR001969">
    <property type="entry name" value="Aspartic_peptidase_AS"/>
</dbReference>
<comment type="caution">
    <text evidence="10">The sequence shown here is derived from an EMBL/GenBank/DDBJ whole genome shotgun (WGS) entry which is preliminary data.</text>
</comment>
<dbReference type="Pfam" id="PF17921">
    <property type="entry name" value="Integrase_H2C2"/>
    <property type="match status" value="1"/>
</dbReference>
<dbReference type="InterPro" id="IPR034122">
    <property type="entry name" value="Retropepsin-like_bacterial"/>
</dbReference>
<accession>A0A0J7K1V9</accession>
<dbReference type="PANTHER" id="PTHR37984">
    <property type="entry name" value="PROTEIN CBG26694"/>
    <property type="match status" value="1"/>
</dbReference>
<feature type="region of interest" description="Disordered" evidence="8">
    <location>
        <begin position="1"/>
        <end position="28"/>
    </location>
</feature>
<dbReference type="GO" id="GO:0004190">
    <property type="term" value="F:aspartic-type endopeptidase activity"/>
    <property type="evidence" value="ECO:0007669"/>
    <property type="project" value="InterPro"/>
</dbReference>
<evidence type="ECO:0000256" key="2">
    <source>
        <dbReference type="ARBA" id="ARBA00022679"/>
    </source>
</evidence>
<dbReference type="Pfam" id="PF13975">
    <property type="entry name" value="gag-asp_proteas"/>
    <property type="match status" value="1"/>
</dbReference>
<evidence type="ECO:0000259" key="9">
    <source>
        <dbReference type="PROSITE" id="PS50878"/>
    </source>
</evidence>
<dbReference type="FunFam" id="3.10.20.370:FF:000001">
    <property type="entry name" value="Retrovirus-related Pol polyprotein from transposon 17.6-like protein"/>
    <property type="match status" value="1"/>
</dbReference>
<dbReference type="OrthoDB" id="7692176at2759"/>
<gene>
    <name evidence="10" type="ORF">RF55_18054</name>
</gene>
<dbReference type="InterPro" id="IPR041588">
    <property type="entry name" value="Integrase_H2C2"/>
</dbReference>
<keyword evidence="3" id="KW-0548">Nucleotidyltransferase</keyword>
<keyword evidence="7" id="KW-0695">RNA-directed DNA polymerase</keyword>
<feature type="domain" description="Reverse transcriptase" evidence="9">
    <location>
        <begin position="250"/>
        <end position="430"/>
    </location>
</feature>
<dbReference type="InterPro" id="IPR043502">
    <property type="entry name" value="DNA/RNA_pol_sf"/>
</dbReference>
<dbReference type="GO" id="GO:0003964">
    <property type="term" value="F:RNA-directed DNA polymerase activity"/>
    <property type="evidence" value="ECO:0007669"/>
    <property type="project" value="UniProtKB-KW"/>
</dbReference>
<dbReference type="EMBL" id="LBMM01016885">
    <property type="protein sequence ID" value="KMQ84279.1"/>
    <property type="molecule type" value="Genomic_DNA"/>
</dbReference>
<dbReference type="PROSITE" id="PS00141">
    <property type="entry name" value="ASP_PROTEASE"/>
    <property type="match status" value="1"/>
</dbReference>
<evidence type="ECO:0000256" key="5">
    <source>
        <dbReference type="ARBA" id="ARBA00022759"/>
    </source>
</evidence>
<dbReference type="FunFam" id="1.10.340.70:FF:000001">
    <property type="entry name" value="Retrovirus-related Pol polyprotein from transposon gypsy-like Protein"/>
    <property type="match status" value="1"/>
</dbReference>
<name>A0A0J7K1V9_LASNI</name>
<evidence type="ECO:0000256" key="8">
    <source>
        <dbReference type="SAM" id="MobiDB-lite"/>
    </source>
</evidence>
<sequence>MFGKRQPEPVERVPTTPSPENETRKPIPTTVEDTLIHSYVTLEYETLPPLRFFKIKIRGYPLAALVDSGSNRTLLGREGIKIIRKIGFPTDKNRGVRIRTANGQLADIKEEVRIPIELENAYQDVTVALLPNLAVPCILGIDFLVKFGIALDFASGEWYFAQHPHVRYRLATDTTSRETSCCGLSELNSEQERALENFFQTLPEPSPNPGVTELTDHKIDVGSSPPIKQRCYLVSPKVQEAIRAETDKMLAAGIIEPSFSEWSNPIVMVKKPNGKYRFCLDFRKVNSVSKKDAYPLPNMNGILDKLRSARYISTIDLSQAYFQVPLAKESREITAFSVPGMGLFHFTRMPYGLTGAPATFQRLLDRLIGPEMEPHVFAYLDDIVIVTPTFEEHMSWLKKVLDRIVTAGLTVNPDKCEFCRSQVRYLGFIVQQEGLTVDPEKTRPILEYPAPRNLKQLRRFLGMSSWYRRFIPQFATLSEPLTRLLKKGKRWEWGDDQDRAFDQIRDHLVTAPTLACPDFELPFVLQTDASSVGLGAVLTQTIDEEERVIAFASRALADPEKRYSVTEQECLAVVWAIQKFRPYLEGYRFTVVTDHSSLRWLHNLKNPTGRLARWALELLEYDYEIVHRKGALHHVPDALSRMFENDDTEETPIAAINTAHIIAAVDTVDFENTTDEWYRKRSMEVVSNPNKFTQWKVMDGRLYFLRPKKVISEIVEDLDRWKVVIPREYRQEVLRESHDMPQAGHLGTEKTYQRVAVSYFWPNLFRDVTEYVR</sequence>
<dbReference type="FunFam" id="3.30.70.270:FF:000020">
    <property type="entry name" value="Transposon Tf2-6 polyprotein-like Protein"/>
    <property type="match status" value="1"/>
</dbReference>
<dbReference type="EC" id="2.7.7.49" evidence="1"/>
<dbReference type="GO" id="GO:0004519">
    <property type="term" value="F:endonuclease activity"/>
    <property type="evidence" value="ECO:0007669"/>
    <property type="project" value="UniProtKB-KW"/>
</dbReference>
<dbReference type="Pfam" id="PF17917">
    <property type="entry name" value="RT_RNaseH"/>
    <property type="match status" value="1"/>
</dbReference>
<evidence type="ECO:0000256" key="1">
    <source>
        <dbReference type="ARBA" id="ARBA00012493"/>
    </source>
</evidence>
<dbReference type="Proteomes" id="UP000036403">
    <property type="component" value="Unassembled WGS sequence"/>
</dbReference>
<evidence type="ECO:0000256" key="3">
    <source>
        <dbReference type="ARBA" id="ARBA00022695"/>
    </source>
</evidence>
<dbReference type="Gene3D" id="2.40.70.10">
    <property type="entry name" value="Acid Proteases"/>
    <property type="match status" value="1"/>
</dbReference>
<dbReference type="SUPFAM" id="SSF56672">
    <property type="entry name" value="DNA/RNA polymerases"/>
    <property type="match status" value="1"/>
</dbReference>
<dbReference type="SUPFAM" id="SSF50630">
    <property type="entry name" value="Acid proteases"/>
    <property type="match status" value="1"/>
</dbReference>
<keyword evidence="2" id="KW-0808">Transferase</keyword>
<dbReference type="InterPro" id="IPR043128">
    <property type="entry name" value="Rev_trsase/Diguanyl_cyclase"/>
</dbReference>
<dbReference type="InterPro" id="IPR000477">
    <property type="entry name" value="RT_dom"/>
</dbReference>
<dbReference type="CDD" id="cd05483">
    <property type="entry name" value="retropepsin_like_bacteria"/>
    <property type="match status" value="1"/>
</dbReference>
<dbReference type="Gene3D" id="3.30.70.270">
    <property type="match status" value="2"/>
</dbReference>
<dbReference type="PANTHER" id="PTHR37984:SF5">
    <property type="entry name" value="PROTEIN NYNRIN-LIKE"/>
    <property type="match status" value="1"/>
</dbReference>
<dbReference type="GO" id="GO:0006508">
    <property type="term" value="P:proteolysis"/>
    <property type="evidence" value="ECO:0007669"/>
    <property type="project" value="InterPro"/>
</dbReference>
<dbReference type="Gene3D" id="1.10.340.70">
    <property type="match status" value="1"/>
</dbReference>
<feature type="compositionally biased region" description="Basic and acidic residues" evidence="8">
    <location>
        <begin position="1"/>
        <end position="11"/>
    </location>
</feature>